<comment type="caution">
    <text evidence="1">The sequence shown here is derived from an EMBL/GenBank/DDBJ whole genome shotgun (WGS) entry which is preliminary data.</text>
</comment>
<dbReference type="EMBL" id="JALMLT010000004">
    <property type="protein sequence ID" value="MDT8760395.1"/>
    <property type="molecule type" value="Genomic_DNA"/>
</dbReference>
<evidence type="ECO:0000313" key="1">
    <source>
        <dbReference type="EMBL" id="MDT8760395.1"/>
    </source>
</evidence>
<organism evidence="1">
    <name type="scientific">Sphingomonas psychrotolerans</name>
    <dbReference type="NCBI Taxonomy" id="1327635"/>
    <lineage>
        <taxon>Bacteria</taxon>
        <taxon>Pseudomonadati</taxon>
        <taxon>Pseudomonadota</taxon>
        <taxon>Alphaproteobacteria</taxon>
        <taxon>Sphingomonadales</taxon>
        <taxon>Sphingomonadaceae</taxon>
        <taxon>Sphingomonas</taxon>
    </lineage>
</organism>
<protein>
    <submittedName>
        <fullName evidence="1">Uncharacterized protein</fullName>
    </submittedName>
</protein>
<name>A0ABU3N793_9SPHN</name>
<accession>A0ABU3N793</accession>
<reference evidence="1" key="1">
    <citation type="submission" date="2022-04" db="EMBL/GenBank/DDBJ databases">
        <title>Tomato heritable bacteria conferring resistance against bacterial wilt.</title>
        <authorList>
            <person name="Yin J."/>
        </authorList>
    </citation>
    <scope>NUCLEOTIDE SEQUENCE</scope>
    <source>
        <strain evidence="1">Cra20</strain>
    </source>
</reference>
<sequence>MLDSSALGVVEIARPSLDAVPYRALVEALLTRPGFKLDFNRLEPDAALNLLCDRLLGPGVLPAERAALAADIATLVAFAGGLVGARASVSLRNCFMPGDTVWHVDRVNEAVAFRLLWPLGRPAGMRVTGRANIDMPMFRAFQRREHPLLCALDTQILRSVTPVETLWAHRPAQLEAMRSGQFPFLRDSARELEVTPGAASIHRVETPTQPGILHRASWANRHAPGLQLVITASAIP</sequence>
<gene>
    <name evidence="1" type="ORF">MZO42_16965</name>
</gene>
<proteinExistence type="predicted"/>